<accession>A0A7S1VAI5</accession>
<dbReference type="EMBL" id="HBGK01033046">
    <property type="protein sequence ID" value="CAD9291659.1"/>
    <property type="molecule type" value="Transcribed_RNA"/>
</dbReference>
<name>A0A7S1VAI5_9STRA</name>
<dbReference type="AlphaFoldDB" id="A0A7S1VAI5"/>
<proteinExistence type="predicted"/>
<evidence type="ECO:0000313" key="1">
    <source>
        <dbReference type="EMBL" id="CAD9291659.1"/>
    </source>
</evidence>
<organism evidence="1">
    <name type="scientific">Grammatophora oceanica</name>
    <dbReference type="NCBI Taxonomy" id="210454"/>
    <lineage>
        <taxon>Eukaryota</taxon>
        <taxon>Sar</taxon>
        <taxon>Stramenopiles</taxon>
        <taxon>Ochrophyta</taxon>
        <taxon>Bacillariophyta</taxon>
        <taxon>Fragilariophyceae</taxon>
        <taxon>Fragilariophycidae</taxon>
        <taxon>Rhabdonematales</taxon>
        <taxon>Grammatophoraceae</taxon>
        <taxon>Grammatophora</taxon>
    </lineage>
</organism>
<reference evidence="1" key="1">
    <citation type="submission" date="2021-01" db="EMBL/GenBank/DDBJ databases">
        <authorList>
            <person name="Corre E."/>
            <person name="Pelletier E."/>
            <person name="Niang G."/>
            <person name="Scheremetjew M."/>
            <person name="Finn R."/>
            <person name="Kale V."/>
            <person name="Holt S."/>
            <person name="Cochrane G."/>
            <person name="Meng A."/>
            <person name="Brown T."/>
            <person name="Cohen L."/>
        </authorList>
    </citation>
    <scope>NUCLEOTIDE SEQUENCE</scope>
    <source>
        <strain evidence="1">CCMP 410</strain>
    </source>
</reference>
<sequence length="147" mass="16633">MSQPLTIEHLVSLIDVDEAVRQKVLKTVVAGQPWTKVVKFTSRVWTTRLALLDKSKTLDEFDKDLISVWAKWLFAMYHVHAGFHNKLALALTPETCEEFTCLCLGAEMDTGNTFPDVYSWVQLARKTTPEGPLLPILDHIAVFALHL</sequence>
<gene>
    <name evidence="1" type="ORF">GOCE00092_LOCUS17200</name>
</gene>
<protein>
    <submittedName>
        <fullName evidence="1">Uncharacterized protein</fullName>
    </submittedName>
</protein>